<dbReference type="Gene3D" id="1.10.10.10">
    <property type="entry name" value="Winged helix-like DNA-binding domain superfamily/Winged helix DNA-binding domain"/>
    <property type="match status" value="1"/>
</dbReference>
<evidence type="ECO:0000313" key="4">
    <source>
        <dbReference type="Proteomes" id="UP000199035"/>
    </source>
</evidence>
<dbReference type="Pfam" id="PF08279">
    <property type="entry name" value="HTH_11"/>
    <property type="match status" value="1"/>
</dbReference>
<accession>A0A1H3FNB1</accession>
<dbReference type="EMBL" id="FNPK01000001">
    <property type="protein sequence ID" value="SDX92400.1"/>
    <property type="molecule type" value="Genomic_DNA"/>
</dbReference>
<keyword evidence="4" id="KW-1185">Reference proteome</keyword>
<gene>
    <name evidence="3" type="ORF">SAMN05421643_101199</name>
</gene>
<dbReference type="InterPro" id="IPR051534">
    <property type="entry name" value="CBASS_pafABC_assoc_protein"/>
</dbReference>
<dbReference type="GO" id="GO:0003677">
    <property type="term" value="F:DNA binding"/>
    <property type="evidence" value="ECO:0007669"/>
    <property type="project" value="UniProtKB-KW"/>
</dbReference>
<evidence type="ECO:0000259" key="1">
    <source>
        <dbReference type="Pfam" id="PF08279"/>
    </source>
</evidence>
<name>A0A1H3FNB1_9GAMM</name>
<feature type="domain" description="Helix-turn-helix type 11" evidence="1">
    <location>
        <begin position="6"/>
        <end position="60"/>
    </location>
</feature>
<protein>
    <submittedName>
        <fullName evidence="3">Predicted DNA-binding transcriptional regulator YafY, contains an HTH and WYL domains</fullName>
    </submittedName>
</protein>
<dbReference type="RefSeq" id="WP_092686835.1">
    <property type="nucleotide sequence ID" value="NZ_FNPK01000001.1"/>
</dbReference>
<dbReference type="InterPro" id="IPR013196">
    <property type="entry name" value="HTH_11"/>
</dbReference>
<proteinExistence type="predicted"/>
<dbReference type="InterPro" id="IPR036388">
    <property type="entry name" value="WH-like_DNA-bd_sf"/>
</dbReference>
<keyword evidence="3" id="KW-0238">DNA-binding</keyword>
<evidence type="ECO:0000259" key="2">
    <source>
        <dbReference type="Pfam" id="PF13280"/>
    </source>
</evidence>
<dbReference type="PANTHER" id="PTHR34580">
    <property type="match status" value="1"/>
</dbReference>
<sequence length="237" mass="28014">MSRSIRLLHLLQHLREQRYPVTAQRLAEHLQISVRSVYRDIESLRDQGVNIEGSTGLGFQLKENFLLPPMSLDESEIEAMYLALQWAKSIPDQALQQASHSVLSKFKAVLPQRKQEFLNDTYLKSIHSWIEVNQTIVEQVRIAIRLQTKIQINYIDEQKQISHRQLWPFALGYFNDKMLLAAWCELRADFRNFRLDRIQVLTITEQIYPEFKRHLFHQWCQKEFSNSEASQSTTDKN</sequence>
<dbReference type="InterPro" id="IPR036390">
    <property type="entry name" value="WH_DNA-bd_sf"/>
</dbReference>
<dbReference type="AlphaFoldDB" id="A0A1H3FNB1"/>
<dbReference type="Pfam" id="PF13280">
    <property type="entry name" value="WYL"/>
    <property type="match status" value="1"/>
</dbReference>
<dbReference type="STRING" id="595670.SAMN05421643_101199"/>
<dbReference type="PANTHER" id="PTHR34580:SF3">
    <property type="entry name" value="PROTEIN PAFB"/>
    <property type="match status" value="1"/>
</dbReference>
<reference evidence="4" key="1">
    <citation type="submission" date="2016-10" db="EMBL/GenBank/DDBJ databases">
        <authorList>
            <person name="Varghese N."/>
            <person name="Submissions S."/>
        </authorList>
    </citation>
    <scope>NUCLEOTIDE SEQUENCE [LARGE SCALE GENOMIC DNA]</scope>
    <source>
        <strain evidence="4">ANC 5109</strain>
    </source>
</reference>
<evidence type="ECO:0000313" key="3">
    <source>
        <dbReference type="EMBL" id="SDX92400.1"/>
    </source>
</evidence>
<dbReference type="Proteomes" id="UP000199035">
    <property type="component" value="Unassembled WGS sequence"/>
</dbReference>
<dbReference type="InterPro" id="IPR026881">
    <property type="entry name" value="WYL_dom"/>
</dbReference>
<organism evidence="3 4">
    <name type="scientific">Acinetobacter kyonggiensis</name>
    <dbReference type="NCBI Taxonomy" id="595670"/>
    <lineage>
        <taxon>Bacteria</taxon>
        <taxon>Pseudomonadati</taxon>
        <taxon>Pseudomonadota</taxon>
        <taxon>Gammaproteobacteria</taxon>
        <taxon>Moraxellales</taxon>
        <taxon>Moraxellaceae</taxon>
        <taxon>Acinetobacter</taxon>
    </lineage>
</organism>
<feature type="domain" description="WYL" evidence="2">
    <location>
        <begin position="136"/>
        <end position="202"/>
    </location>
</feature>
<dbReference type="PROSITE" id="PS52050">
    <property type="entry name" value="WYL"/>
    <property type="match status" value="1"/>
</dbReference>
<dbReference type="SUPFAM" id="SSF46785">
    <property type="entry name" value="Winged helix' DNA-binding domain"/>
    <property type="match status" value="1"/>
</dbReference>